<feature type="signal peptide" evidence="7">
    <location>
        <begin position="1"/>
        <end position="17"/>
    </location>
</feature>
<feature type="domain" description="BPL/LPL catalytic" evidence="8">
    <location>
        <begin position="198"/>
        <end position="381"/>
    </location>
</feature>
<dbReference type="Pfam" id="PF21948">
    <property type="entry name" value="LplA-B_cat"/>
    <property type="match status" value="1"/>
</dbReference>
<evidence type="ECO:0000259" key="8">
    <source>
        <dbReference type="PROSITE" id="PS51733"/>
    </source>
</evidence>
<dbReference type="SUPFAM" id="SSF55681">
    <property type="entry name" value="Class II aaRS and biotin synthetases"/>
    <property type="match status" value="1"/>
</dbReference>
<evidence type="ECO:0000256" key="7">
    <source>
        <dbReference type="SAM" id="SignalP"/>
    </source>
</evidence>
<dbReference type="PROSITE" id="PS51733">
    <property type="entry name" value="BPL_LPL_CATALYTIC"/>
    <property type="match status" value="1"/>
</dbReference>
<dbReference type="HAMAP" id="MF_00013">
    <property type="entry name" value="LipB"/>
    <property type="match status" value="1"/>
</dbReference>
<dbReference type="EMBL" id="HBKQ01033599">
    <property type="protein sequence ID" value="CAE2254231.1"/>
    <property type="molecule type" value="Transcribed_RNA"/>
</dbReference>
<dbReference type="PROSITE" id="PS01313">
    <property type="entry name" value="LIPB"/>
    <property type="match status" value="1"/>
</dbReference>
<evidence type="ECO:0000313" key="9">
    <source>
        <dbReference type="EMBL" id="CAE2254231.1"/>
    </source>
</evidence>
<dbReference type="InterPro" id="IPR000544">
    <property type="entry name" value="Octanoyltransferase"/>
</dbReference>
<dbReference type="CDD" id="cd16444">
    <property type="entry name" value="LipB"/>
    <property type="match status" value="1"/>
</dbReference>
<proteinExistence type="inferred from homology"/>
<dbReference type="EC" id="2.3.1.181" evidence="3"/>
<dbReference type="PANTHER" id="PTHR10993:SF7">
    <property type="entry name" value="LIPOYLTRANSFERASE 2, MITOCHONDRIAL-RELATED"/>
    <property type="match status" value="1"/>
</dbReference>
<dbReference type="Gene3D" id="3.30.930.10">
    <property type="entry name" value="Bira Bifunctional Protein, Domain 2"/>
    <property type="match status" value="1"/>
</dbReference>
<dbReference type="AlphaFoldDB" id="A0A7S4J6W5"/>
<feature type="compositionally biased region" description="Basic and acidic residues" evidence="6">
    <location>
        <begin position="166"/>
        <end position="175"/>
    </location>
</feature>
<dbReference type="UniPathway" id="UPA00538">
    <property type="reaction ID" value="UER00592"/>
</dbReference>
<comment type="similarity">
    <text evidence="2">Belongs to the LipB family.</text>
</comment>
<evidence type="ECO:0000256" key="2">
    <source>
        <dbReference type="ARBA" id="ARBA00007907"/>
    </source>
</evidence>
<keyword evidence="7" id="KW-0732">Signal</keyword>
<evidence type="ECO:0000256" key="4">
    <source>
        <dbReference type="ARBA" id="ARBA00022679"/>
    </source>
</evidence>
<evidence type="ECO:0000256" key="1">
    <source>
        <dbReference type="ARBA" id="ARBA00004821"/>
    </source>
</evidence>
<protein>
    <recommendedName>
        <fullName evidence="3">lipoyl(octanoyl) transferase</fullName>
        <ecNumber evidence="3">2.3.1.181</ecNumber>
    </recommendedName>
</protein>
<organism evidence="9">
    <name type="scientific">Odontella aurita</name>
    <dbReference type="NCBI Taxonomy" id="265563"/>
    <lineage>
        <taxon>Eukaryota</taxon>
        <taxon>Sar</taxon>
        <taxon>Stramenopiles</taxon>
        <taxon>Ochrophyta</taxon>
        <taxon>Bacillariophyta</taxon>
        <taxon>Mediophyceae</taxon>
        <taxon>Biddulphiophycidae</taxon>
        <taxon>Eupodiscales</taxon>
        <taxon>Odontellaceae</taxon>
        <taxon>Odontella</taxon>
    </lineage>
</organism>
<name>A0A7S4J6W5_9STRA</name>
<keyword evidence="4" id="KW-0808">Transferase</keyword>
<feature type="region of interest" description="Disordered" evidence="6">
    <location>
        <begin position="153"/>
        <end position="175"/>
    </location>
</feature>
<dbReference type="InterPro" id="IPR045864">
    <property type="entry name" value="aa-tRNA-synth_II/BPL/LPL"/>
</dbReference>
<dbReference type="InterPro" id="IPR004143">
    <property type="entry name" value="BPL_LPL_catalytic"/>
</dbReference>
<keyword evidence="5" id="KW-0012">Acyltransferase</keyword>
<dbReference type="InterPro" id="IPR020605">
    <property type="entry name" value="Octanoyltransferase_CS"/>
</dbReference>
<accession>A0A7S4J6W5</accession>
<evidence type="ECO:0000256" key="3">
    <source>
        <dbReference type="ARBA" id="ARBA00012334"/>
    </source>
</evidence>
<gene>
    <name evidence="9" type="ORF">OAUR00152_LOCUS22998</name>
</gene>
<feature type="chain" id="PRO_5030969587" description="lipoyl(octanoyl) transferase" evidence="7">
    <location>
        <begin position="18"/>
        <end position="384"/>
    </location>
</feature>
<evidence type="ECO:0000256" key="5">
    <source>
        <dbReference type="ARBA" id="ARBA00023315"/>
    </source>
</evidence>
<dbReference type="PANTHER" id="PTHR10993">
    <property type="entry name" value="OCTANOYLTRANSFERASE"/>
    <property type="match status" value="1"/>
</dbReference>
<feature type="region of interest" description="Disordered" evidence="6">
    <location>
        <begin position="26"/>
        <end position="71"/>
    </location>
</feature>
<sequence length="384" mass="41893">MLKAALLVAAATHGIVAASYLFVSPAATRGPPPPRTAENARRRRLIQRGGGSARERSDARRRTVGGQSPVFSYVSPAAAPDRRTATTALRLAPQQLGEFEPVGSSDAEREFRRVQLYDYSAEGPIGFQDMWDAQKALLDGHLDRLTDELRMEKEGRAAPAASQFVPKDRGEDWTEGKNTIAPLRDLTAAAAKGESAAGGGHDRIVMLQHAPVYTLGTGSDLAFIKSASEGGLSDVDVVRIERGGEVTYHGPGQLVVYPILDLRGYHQDIHWYMRALEEAILMALESAGIKGAAREDDVTGVWVSDRKVAALGIKVRRWVTMHGLAVNVDRRSLANFDGIVPCGLVGRHVCCINDHLKEPITVEDFAEHMKRALERVFEIRLVTC</sequence>
<reference evidence="9" key="1">
    <citation type="submission" date="2021-01" db="EMBL/GenBank/DDBJ databases">
        <authorList>
            <person name="Corre E."/>
            <person name="Pelletier E."/>
            <person name="Niang G."/>
            <person name="Scheremetjew M."/>
            <person name="Finn R."/>
            <person name="Kale V."/>
            <person name="Holt S."/>
            <person name="Cochrane G."/>
            <person name="Meng A."/>
            <person name="Brown T."/>
            <person name="Cohen L."/>
        </authorList>
    </citation>
    <scope>NUCLEOTIDE SEQUENCE</scope>
    <source>
        <strain evidence="9">Isolate 1302-5</strain>
    </source>
</reference>
<comment type="pathway">
    <text evidence="1">Protein modification; protein lipoylation via endogenous pathway; protein N(6)-(lipoyl)lysine from octanoyl-[acyl-carrier-protein]: step 1/2.</text>
</comment>
<dbReference type="NCBIfam" id="TIGR00214">
    <property type="entry name" value="lipB"/>
    <property type="match status" value="1"/>
</dbReference>
<dbReference type="GO" id="GO:0009249">
    <property type="term" value="P:protein lipoylation"/>
    <property type="evidence" value="ECO:0007669"/>
    <property type="project" value="InterPro"/>
</dbReference>
<evidence type="ECO:0000256" key="6">
    <source>
        <dbReference type="SAM" id="MobiDB-lite"/>
    </source>
</evidence>
<dbReference type="GO" id="GO:0033819">
    <property type="term" value="F:lipoyl(octanoyl) transferase activity"/>
    <property type="evidence" value="ECO:0007669"/>
    <property type="project" value="UniProtKB-EC"/>
</dbReference>